<feature type="transmembrane region" description="Helical" evidence="7">
    <location>
        <begin position="560"/>
        <end position="580"/>
    </location>
</feature>
<protein>
    <submittedName>
        <fullName evidence="8">Uncharacterized protein</fullName>
    </submittedName>
</protein>
<dbReference type="GO" id="GO:0016020">
    <property type="term" value="C:membrane"/>
    <property type="evidence" value="ECO:0007669"/>
    <property type="project" value="UniProtKB-SubCell"/>
</dbReference>
<sequence length="606" mass="67044">MVDTMDAKTQPSWFFGCARCLALSPRPAPSPDKEAEDHEERRPGRKPGGWSSMPFILGNETFERLAFFGVLANFMVYLRREYHMDQASATNLINLWAGVTNFAPLLGAFLSDAYTGRFWIIAVGSAASFMGMLTMTLTAWIPNLRPPKCSAQQQANCIGPTAAQLGALIAGLGFLSIGTGGIRPCSIPFGVDQFDFTTDEGRRGINSYYNWYYATFTVAVMITLTVVVYIQDSISWVVGFGIPAALMFGSIVLFFLGTKFYVYVEPEGSIFSGIARVIVAAYKKRRLRLPDEEEGVYYNPSLKGILVAKLPITNKFRSLNKATLIVEGDLTPNGTCLNKWNLCSIQQVEEVKCLVKVLPIWASGIICFTAAAQQGTFAVSQALSMDRHIGHTFQIPPGSIAIVSMLTIGAFVPIYDRVLVPAFRRITKREDGITLLQRMGIGLVFSVLSMVVAGLVEGKRRDLANANHSGMVAPMSVMWLAPQLILLGFAEAFNFIGQIEFYNRQFPENMRSIATSLFFCTIAGANYLSSLVVSLVHALTGKDGKPDWLTNDINQGRVDYFYYLLAGMGLINLVYFVLCARKYEYKKVEMDEGNSYLDVELNLVKH</sequence>
<keyword evidence="3 7" id="KW-0812">Transmembrane</keyword>
<feature type="transmembrane region" description="Helical" evidence="7">
    <location>
        <begin position="90"/>
        <end position="110"/>
    </location>
</feature>
<comment type="subcellular location">
    <subcellularLocation>
        <location evidence="1">Membrane</location>
        <topology evidence="1">Multi-pass membrane protein</topology>
    </subcellularLocation>
</comment>
<feature type="transmembrane region" description="Helical" evidence="7">
    <location>
        <begin position="116"/>
        <end position="141"/>
    </location>
</feature>
<dbReference type="GO" id="GO:0022857">
    <property type="term" value="F:transmembrane transporter activity"/>
    <property type="evidence" value="ECO:0007669"/>
    <property type="project" value="InterPro"/>
</dbReference>
<dbReference type="InterPro" id="IPR000109">
    <property type="entry name" value="POT_fam"/>
</dbReference>
<feature type="transmembrane region" description="Helical" evidence="7">
    <location>
        <begin position="61"/>
        <end position="78"/>
    </location>
</feature>
<dbReference type="EMBL" id="BSYO01000039">
    <property type="protein sequence ID" value="GMH31152.1"/>
    <property type="molecule type" value="Genomic_DNA"/>
</dbReference>
<feature type="transmembrane region" description="Helical" evidence="7">
    <location>
        <begin position="517"/>
        <end position="540"/>
    </location>
</feature>
<evidence type="ECO:0000256" key="6">
    <source>
        <dbReference type="SAM" id="MobiDB-lite"/>
    </source>
</evidence>
<dbReference type="Proteomes" id="UP001279734">
    <property type="component" value="Unassembled WGS sequence"/>
</dbReference>
<dbReference type="CDD" id="cd17416">
    <property type="entry name" value="MFS_NPF1_2"/>
    <property type="match status" value="1"/>
</dbReference>
<feature type="transmembrane region" description="Helical" evidence="7">
    <location>
        <begin position="211"/>
        <end position="230"/>
    </location>
</feature>
<reference evidence="8" key="1">
    <citation type="submission" date="2023-05" db="EMBL/GenBank/DDBJ databases">
        <title>Nepenthes gracilis genome sequencing.</title>
        <authorList>
            <person name="Fukushima K."/>
        </authorList>
    </citation>
    <scope>NUCLEOTIDE SEQUENCE</scope>
    <source>
        <strain evidence="8">SING2019-196</strain>
    </source>
</reference>
<comment type="similarity">
    <text evidence="2">Belongs to the major facilitator superfamily. Proton-dependent oligopeptide transporter (POT/PTR) (TC 2.A.17) family.</text>
</comment>
<keyword evidence="5 7" id="KW-0472">Membrane</keyword>
<dbReference type="PANTHER" id="PTHR11654">
    <property type="entry name" value="OLIGOPEPTIDE TRANSPORTER-RELATED"/>
    <property type="match status" value="1"/>
</dbReference>
<evidence type="ECO:0000256" key="1">
    <source>
        <dbReference type="ARBA" id="ARBA00004141"/>
    </source>
</evidence>
<dbReference type="SUPFAM" id="SSF103473">
    <property type="entry name" value="MFS general substrate transporter"/>
    <property type="match status" value="1"/>
</dbReference>
<dbReference type="Pfam" id="PF00854">
    <property type="entry name" value="PTR2"/>
    <property type="match status" value="1"/>
</dbReference>
<evidence type="ECO:0000256" key="5">
    <source>
        <dbReference type="ARBA" id="ARBA00023136"/>
    </source>
</evidence>
<dbReference type="Gene3D" id="1.20.1250.20">
    <property type="entry name" value="MFS general substrate transporter like domains"/>
    <property type="match status" value="1"/>
</dbReference>
<name>A0AAD3Y686_NEPGR</name>
<feature type="compositionally biased region" description="Basic and acidic residues" evidence="6">
    <location>
        <begin position="31"/>
        <end position="42"/>
    </location>
</feature>
<dbReference type="AlphaFoldDB" id="A0AAD3Y686"/>
<feature type="transmembrane region" description="Helical" evidence="7">
    <location>
        <begin position="393"/>
        <end position="415"/>
    </location>
</feature>
<evidence type="ECO:0000256" key="4">
    <source>
        <dbReference type="ARBA" id="ARBA00022989"/>
    </source>
</evidence>
<organism evidence="8 9">
    <name type="scientific">Nepenthes gracilis</name>
    <name type="common">Slender pitcher plant</name>
    <dbReference type="NCBI Taxonomy" id="150966"/>
    <lineage>
        <taxon>Eukaryota</taxon>
        <taxon>Viridiplantae</taxon>
        <taxon>Streptophyta</taxon>
        <taxon>Embryophyta</taxon>
        <taxon>Tracheophyta</taxon>
        <taxon>Spermatophyta</taxon>
        <taxon>Magnoliopsida</taxon>
        <taxon>eudicotyledons</taxon>
        <taxon>Gunneridae</taxon>
        <taxon>Pentapetalae</taxon>
        <taxon>Caryophyllales</taxon>
        <taxon>Nepenthaceae</taxon>
        <taxon>Nepenthes</taxon>
    </lineage>
</organism>
<feature type="transmembrane region" description="Helical" evidence="7">
    <location>
        <begin position="236"/>
        <end position="256"/>
    </location>
</feature>
<dbReference type="InterPro" id="IPR036259">
    <property type="entry name" value="MFS_trans_sf"/>
</dbReference>
<evidence type="ECO:0000256" key="2">
    <source>
        <dbReference type="ARBA" id="ARBA00005982"/>
    </source>
</evidence>
<evidence type="ECO:0000313" key="9">
    <source>
        <dbReference type="Proteomes" id="UP001279734"/>
    </source>
</evidence>
<feature type="transmembrane region" description="Helical" evidence="7">
    <location>
        <begin position="435"/>
        <end position="456"/>
    </location>
</feature>
<evidence type="ECO:0000256" key="7">
    <source>
        <dbReference type="SAM" id="Phobius"/>
    </source>
</evidence>
<evidence type="ECO:0000256" key="3">
    <source>
        <dbReference type="ARBA" id="ARBA00022692"/>
    </source>
</evidence>
<proteinExistence type="inferred from homology"/>
<accession>A0AAD3Y686</accession>
<gene>
    <name evidence="8" type="ORF">Nepgr_032995</name>
</gene>
<feature type="transmembrane region" description="Helical" evidence="7">
    <location>
        <begin position="476"/>
        <end position="496"/>
    </location>
</feature>
<feature type="transmembrane region" description="Helical" evidence="7">
    <location>
        <begin position="353"/>
        <end position="373"/>
    </location>
</feature>
<comment type="caution">
    <text evidence="8">The sequence shown here is derived from an EMBL/GenBank/DDBJ whole genome shotgun (WGS) entry which is preliminary data.</text>
</comment>
<keyword evidence="4 7" id="KW-1133">Transmembrane helix</keyword>
<keyword evidence="9" id="KW-1185">Reference proteome</keyword>
<evidence type="ECO:0000313" key="8">
    <source>
        <dbReference type="EMBL" id="GMH31152.1"/>
    </source>
</evidence>
<feature type="region of interest" description="Disordered" evidence="6">
    <location>
        <begin position="26"/>
        <end position="47"/>
    </location>
</feature>